<proteinExistence type="predicted"/>
<name>A0A382W1N5_9ZZZZ</name>
<gene>
    <name evidence="1" type="ORF">METZ01_LOCUS405384</name>
</gene>
<accession>A0A382W1N5</accession>
<feature type="non-terminal residue" evidence="1">
    <location>
        <position position="23"/>
    </location>
</feature>
<feature type="non-terminal residue" evidence="1">
    <location>
        <position position="1"/>
    </location>
</feature>
<dbReference type="EMBL" id="UINC01156232">
    <property type="protein sequence ID" value="SVD52530.1"/>
    <property type="molecule type" value="Genomic_DNA"/>
</dbReference>
<dbReference type="AlphaFoldDB" id="A0A382W1N5"/>
<evidence type="ECO:0000313" key="1">
    <source>
        <dbReference type="EMBL" id="SVD52530.1"/>
    </source>
</evidence>
<protein>
    <submittedName>
        <fullName evidence="1">Uncharacterized protein</fullName>
    </submittedName>
</protein>
<organism evidence="1">
    <name type="scientific">marine metagenome</name>
    <dbReference type="NCBI Taxonomy" id="408172"/>
    <lineage>
        <taxon>unclassified sequences</taxon>
        <taxon>metagenomes</taxon>
        <taxon>ecological metagenomes</taxon>
    </lineage>
</organism>
<reference evidence="1" key="1">
    <citation type="submission" date="2018-05" db="EMBL/GenBank/DDBJ databases">
        <authorList>
            <person name="Lanie J.A."/>
            <person name="Ng W.-L."/>
            <person name="Kazmierczak K.M."/>
            <person name="Andrzejewski T.M."/>
            <person name="Davidsen T.M."/>
            <person name="Wayne K.J."/>
            <person name="Tettelin H."/>
            <person name="Glass J.I."/>
            <person name="Rusch D."/>
            <person name="Podicherti R."/>
            <person name="Tsui H.-C.T."/>
            <person name="Winkler M.E."/>
        </authorList>
    </citation>
    <scope>NUCLEOTIDE SEQUENCE</scope>
</reference>
<sequence length="23" mass="2725">VPIDDIRQFVEELEKAGQLKRIK</sequence>